<dbReference type="Proteomes" id="UP000236649">
    <property type="component" value="Chromosome 3"/>
</dbReference>
<protein>
    <submittedName>
        <fullName evidence="1">Uncharacterized protein</fullName>
    </submittedName>
</protein>
<organism evidence="1 2">
    <name type="scientific">Paraburkholderia hospita</name>
    <dbReference type="NCBI Taxonomy" id="169430"/>
    <lineage>
        <taxon>Bacteria</taxon>
        <taxon>Pseudomonadati</taxon>
        <taxon>Pseudomonadota</taxon>
        <taxon>Betaproteobacteria</taxon>
        <taxon>Burkholderiales</taxon>
        <taxon>Burkholderiaceae</taxon>
        <taxon>Paraburkholderia</taxon>
    </lineage>
</organism>
<accession>A0AAN1JG58</accession>
<sequence length="70" mass="7734">MMKIQASTSRLMIDLRTRTQTRASLTRWKSHGSQIDRFALRRGISCAASASSTCERNAAQFLGGARMQSA</sequence>
<dbReference type="EMBL" id="CP026107">
    <property type="protein sequence ID" value="AUT73408.1"/>
    <property type="molecule type" value="Genomic_DNA"/>
</dbReference>
<dbReference type="AlphaFoldDB" id="A0AAN1JG58"/>
<name>A0AAN1JG58_9BURK</name>
<evidence type="ECO:0000313" key="1">
    <source>
        <dbReference type="EMBL" id="AUT73408.1"/>
    </source>
</evidence>
<reference evidence="1 2" key="1">
    <citation type="submission" date="2018-01" db="EMBL/GenBank/DDBJ databases">
        <title>Species boundaries and ecological features among Paraburkholderia terrae DSMZ17804T, P. hospita DSMZ17164T and P. caribensis DSMZ13236T.</title>
        <authorList>
            <person name="Pratama A.A."/>
        </authorList>
    </citation>
    <scope>NUCLEOTIDE SEQUENCE [LARGE SCALE GENOMIC DNA]</scope>
    <source>
        <strain evidence="1 2">DSM 17164</strain>
    </source>
</reference>
<gene>
    <name evidence="1" type="ORF">C2L64_34100</name>
</gene>
<proteinExistence type="predicted"/>
<dbReference type="KEGG" id="phs:C2L64_34100"/>
<evidence type="ECO:0000313" key="2">
    <source>
        <dbReference type="Proteomes" id="UP000236649"/>
    </source>
</evidence>